<evidence type="ECO:0000256" key="6">
    <source>
        <dbReference type="ARBA" id="ARBA00022679"/>
    </source>
</evidence>
<evidence type="ECO:0000256" key="5">
    <source>
        <dbReference type="ARBA" id="ARBA00022490"/>
    </source>
</evidence>
<evidence type="ECO:0000313" key="17">
    <source>
        <dbReference type="Proteomes" id="UP000032366"/>
    </source>
</evidence>
<protein>
    <recommendedName>
        <fullName evidence="4">Aminoacyltransferase FemA</fullName>
        <ecNumber evidence="3">2.3.2.17</ecNumber>
    </recommendedName>
    <alternativeName>
        <fullName evidence="12">Factor essential for expression of methicillin resistance A</fullName>
    </alternativeName>
    <alternativeName>
        <fullName evidence="11">N-acetylmuramoyl-L-alanyl-D-glutamyl-L-lysyl-(N6-glycyl)-D-alanyl-D-alanine-diphosphoundecaprenyl-N-acetylglucosamine:glycine glycyltransferase</fullName>
    </alternativeName>
</protein>
<name>A0A0D6XQE3_9STAP</name>
<dbReference type="InterPro" id="IPR003447">
    <property type="entry name" value="FEMABX"/>
</dbReference>
<sequence length="414" mass="48924">MYFTELSEQEYVDFIQQHFVHFTQDIEHYRYRQQHGNRGYLLGVKDDNEQVIAAGLFSSASVFRFFNYVYSHRGPVMDYQNVALVKYFFESLTRYFRRRRCIFIQVDPYIQLTDRDHSGKVIKTYDQNDWIAQMENLGYKLQHYQQGVSSYSQARWLSVLPLSGKTEHDLLKAMDYNTSRSIKKSQEMGVKVRDLTRDEMDHFYALYQMAEVKHNFSMFDKSYMYQYLDMYPSTSMMKLAYIDLEEHMAGLQVELEEAEQRRATLQQGVDEAPKSKKRRNLLKDQEVICESIKKRLAEAQALQAKHGNMLDLASAIFLENQNELVYMFSGSNPEFNRYMGNYTLQWEMIRHALNNGLSRYNFYGVSGVFTRDAQDYGVLDFKKGFGGYVEELVGDFIKPVYPLLYRLFKLKTGR</sequence>
<dbReference type="SUPFAM" id="SSF55729">
    <property type="entry name" value="Acyl-CoA N-acyltransferases (Nat)"/>
    <property type="match status" value="2"/>
</dbReference>
<organism evidence="16 18">
    <name type="scientific">Staphylococcus microti</name>
    <dbReference type="NCBI Taxonomy" id="569857"/>
    <lineage>
        <taxon>Bacteria</taxon>
        <taxon>Bacillati</taxon>
        <taxon>Bacillota</taxon>
        <taxon>Bacilli</taxon>
        <taxon>Bacillales</taxon>
        <taxon>Staphylococcaceae</taxon>
        <taxon>Staphylococcus</taxon>
    </lineage>
</organism>
<gene>
    <name evidence="16" type="primary">fmhA</name>
    <name evidence="16" type="ORF">NCTC13832_02182</name>
    <name evidence="15" type="ORF">TP70_07620</name>
</gene>
<dbReference type="GO" id="GO:0005737">
    <property type="term" value="C:cytoplasm"/>
    <property type="evidence" value="ECO:0007669"/>
    <property type="project" value="UniProtKB-SubCell"/>
</dbReference>
<evidence type="ECO:0000256" key="9">
    <source>
        <dbReference type="ARBA" id="ARBA00023315"/>
    </source>
</evidence>
<dbReference type="RefSeq" id="WP_044360739.1">
    <property type="nucleotide sequence ID" value="NZ_JXWY01000043.1"/>
</dbReference>
<keyword evidence="17" id="KW-1185">Reference proteome</keyword>
<dbReference type="GO" id="GO:0071555">
    <property type="term" value="P:cell wall organization"/>
    <property type="evidence" value="ECO:0007669"/>
    <property type="project" value="UniProtKB-KW"/>
</dbReference>
<dbReference type="Gene3D" id="1.20.58.90">
    <property type="match status" value="1"/>
</dbReference>
<evidence type="ECO:0000313" key="18">
    <source>
        <dbReference type="Proteomes" id="UP000254100"/>
    </source>
</evidence>
<dbReference type="EC" id="2.3.2.17" evidence="3"/>
<dbReference type="AlphaFoldDB" id="A0A0D6XQE3"/>
<keyword evidence="14" id="KW-0175">Coiled coil</keyword>
<evidence type="ECO:0000256" key="7">
    <source>
        <dbReference type="ARBA" id="ARBA00022960"/>
    </source>
</evidence>
<reference evidence="16 18" key="2">
    <citation type="submission" date="2018-06" db="EMBL/GenBank/DDBJ databases">
        <authorList>
            <consortium name="Pathogen Informatics"/>
            <person name="Doyle S."/>
        </authorList>
    </citation>
    <scope>NUCLEOTIDE SEQUENCE [LARGE SCALE GENOMIC DNA]</scope>
    <source>
        <strain evidence="16 18">NCTC13832</strain>
    </source>
</reference>
<evidence type="ECO:0000256" key="14">
    <source>
        <dbReference type="SAM" id="Coils"/>
    </source>
</evidence>
<evidence type="ECO:0000256" key="13">
    <source>
        <dbReference type="ARBA" id="ARBA00047483"/>
    </source>
</evidence>
<dbReference type="GO" id="GO:0009252">
    <property type="term" value="P:peptidoglycan biosynthetic process"/>
    <property type="evidence" value="ECO:0007669"/>
    <property type="project" value="UniProtKB-KW"/>
</dbReference>
<dbReference type="SUPFAM" id="SSF46589">
    <property type="entry name" value="tRNA-binding arm"/>
    <property type="match status" value="1"/>
</dbReference>
<keyword evidence="5" id="KW-0963">Cytoplasm</keyword>
<evidence type="ECO:0000256" key="2">
    <source>
        <dbReference type="ARBA" id="ARBA00009943"/>
    </source>
</evidence>
<evidence type="ECO:0000313" key="15">
    <source>
        <dbReference type="EMBL" id="KIX90416.1"/>
    </source>
</evidence>
<evidence type="ECO:0000256" key="10">
    <source>
        <dbReference type="ARBA" id="ARBA00023316"/>
    </source>
</evidence>
<dbReference type="OrthoDB" id="2173585at2"/>
<keyword evidence="10" id="KW-0961">Cell wall biogenesis/degradation</keyword>
<evidence type="ECO:0000256" key="11">
    <source>
        <dbReference type="ARBA" id="ARBA00030706"/>
    </source>
</evidence>
<evidence type="ECO:0000256" key="1">
    <source>
        <dbReference type="ARBA" id="ARBA00004496"/>
    </source>
</evidence>
<evidence type="ECO:0000256" key="3">
    <source>
        <dbReference type="ARBA" id="ARBA00012466"/>
    </source>
</evidence>
<dbReference type="GO" id="GO:0016755">
    <property type="term" value="F:aminoacyltransferase activity"/>
    <property type="evidence" value="ECO:0007669"/>
    <property type="project" value="InterPro"/>
</dbReference>
<evidence type="ECO:0000256" key="8">
    <source>
        <dbReference type="ARBA" id="ARBA00022984"/>
    </source>
</evidence>
<dbReference type="PANTHER" id="PTHR36174:SF2">
    <property type="entry name" value="AMINOACYLTRANSFERASE FEMA"/>
    <property type="match status" value="1"/>
</dbReference>
<dbReference type="PANTHER" id="PTHR36174">
    <property type="entry name" value="LIPID II:GLYCINE GLYCYLTRANSFERASE"/>
    <property type="match status" value="1"/>
</dbReference>
<dbReference type="Gene3D" id="3.40.630.30">
    <property type="match status" value="2"/>
</dbReference>
<keyword evidence="9 16" id="KW-0012">Acyltransferase</keyword>
<reference evidence="15 17" key="1">
    <citation type="submission" date="2015-01" db="EMBL/GenBank/DDBJ databases">
        <authorList>
            <person name="Guo J."/>
        </authorList>
    </citation>
    <scope>NUCLEOTIDE SEQUENCE [LARGE SCALE GENOMIC DNA]</scope>
    <source>
        <strain evidence="15 17">DSM 22147</strain>
    </source>
</reference>
<evidence type="ECO:0000256" key="4">
    <source>
        <dbReference type="ARBA" id="ARBA00016236"/>
    </source>
</evidence>
<comment type="subcellular location">
    <subcellularLocation>
        <location evidence="1">Cytoplasm</location>
    </subcellularLocation>
</comment>
<evidence type="ECO:0000256" key="12">
    <source>
        <dbReference type="ARBA" id="ARBA00032233"/>
    </source>
</evidence>
<dbReference type="InterPro" id="IPR016181">
    <property type="entry name" value="Acyl_CoA_acyltransferase"/>
</dbReference>
<dbReference type="Pfam" id="PF02388">
    <property type="entry name" value="FemAB"/>
    <property type="match status" value="1"/>
</dbReference>
<dbReference type="EMBL" id="UHDT01000001">
    <property type="protein sequence ID" value="SUM58432.1"/>
    <property type="molecule type" value="Genomic_DNA"/>
</dbReference>
<keyword evidence="6 16" id="KW-0808">Transferase</keyword>
<keyword evidence="8" id="KW-0573">Peptidoglycan synthesis</keyword>
<evidence type="ECO:0000313" key="16">
    <source>
        <dbReference type="EMBL" id="SUM58432.1"/>
    </source>
</evidence>
<dbReference type="InterPro" id="IPR050644">
    <property type="entry name" value="PG_Glycine_Bridge_Synth"/>
</dbReference>
<dbReference type="PROSITE" id="PS51191">
    <property type="entry name" value="FEMABX"/>
    <property type="match status" value="1"/>
</dbReference>
<proteinExistence type="inferred from homology"/>
<dbReference type="Proteomes" id="UP000254100">
    <property type="component" value="Unassembled WGS sequence"/>
</dbReference>
<dbReference type="Proteomes" id="UP000032366">
    <property type="component" value="Unassembled WGS sequence"/>
</dbReference>
<comment type="catalytic activity">
    <reaction evidence="13">
        <text>beta-D-GlcNAc-(1-&gt;4)-Mur2Ac(oyl-L-Ala-D-isoglutaminyl-L-Lys-(N(6)-Gly)-D-Ala-D-Ala)-di-trans,octa-cis-undecaprenyl diphosphate + 2 glycyl-tRNA(Gly) = MurNAc-L-Ala-D-isoglutaminyl-L-Lys-(N(6)-tri-Gly)-D-Ala-D-Ala-diphospho-di-trans,octa-cis-undecaprenyl-GlcNAc + 2 tRNA(Gly) + 2 H(+)</text>
        <dbReference type="Rhea" id="RHEA:30439"/>
        <dbReference type="Rhea" id="RHEA-COMP:9664"/>
        <dbReference type="Rhea" id="RHEA-COMP:9683"/>
        <dbReference type="ChEBI" id="CHEBI:15378"/>
        <dbReference type="ChEBI" id="CHEBI:62234"/>
        <dbReference type="ChEBI" id="CHEBI:62235"/>
        <dbReference type="ChEBI" id="CHEBI:78442"/>
        <dbReference type="ChEBI" id="CHEBI:78522"/>
        <dbReference type="EC" id="2.3.2.17"/>
    </reaction>
</comment>
<accession>A0A0D6XQE3</accession>
<feature type="coiled-coil region" evidence="14">
    <location>
        <begin position="241"/>
        <end position="302"/>
    </location>
</feature>
<keyword evidence="7" id="KW-0133">Cell shape</keyword>
<dbReference type="GO" id="GO:0008360">
    <property type="term" value="P:regulation of cell shape"/>
    <property type="evidence" value="ECO:0007669"/>
    <property type="project" value="UniProtKB-KW"/>
</dbReference>
<dbReference type="STRING" id="569857.TP70_07620"/>
<dbReference type="InterPro" id="IPR010978">
    <property type="entry name" value="tRNA-bd_arm"/>
</dbReference>
<comment type="similarity">
    <text evidence="2">Belongs to the FemABX family.</text>
</comment>
<dbReference type="GO" id="GO:0000166">
    <property type="term" value="F:nucleotide binding"/>
    <property type="evidence" value="ECO:0007669"/>
    <property type="project" value="InterPro"/>
</dbReference>
<dbReference type="EMBL" id="JXWY01000043">
    <property type="protein sequence ID" value="KIX90416.1"/>
    <property type="molecule type" value="Genomic_DNA"/>
</dbReference>